<protein>
    <submittedName>
        <fullName evidence="4">Uncharacterized protein</fullName>
    </submittedName>
</protein>
<dbReference type="EMBL" id="CAXAMN010023829">
    <property type="protein sequence ID" value="CAK9081364.1"/>
    <property type="molecule type" value="Genomic_DNA"/>
</dbReference>
<feature type="region of interest" description="Disordered" evidence="2">
    <location>
        <begin position="1"/>
        <end position="23"/>
    </location>
</feature>
<feature type="transmembrane region" description="Helical" evidence="3">
    <location>
        <begin position="415"/>
        <end position="435"/>
    </location>
</feature>
<evidence type="ECO:0000313" key="4">
    <source>
        <dbReference type="EMBL" id="CAK9081364.1"/>
    </source>
</evidence>
<dbReference type="PANTHER" id="PTHR19444">
    <property type="entry name" value="UNC-93 RELATED"/>
    <property type="match status" value="1"/>
</dbReference>
<organism evidence="4 5">
    <name type="scientific">Durusdinium trenchii</name>
    <dbReference type="NCBI Taxonomy" id="1381693"/>
    <lineage>
        <taxon>Eukaryota</taxon>
        <taxon>Sar</taxon>
        <taxon>Alveolata</taxon>
        <taxon>Dinophyceae</taxon>
        <taxon>Suessiales</taxon>
        <taxon>Symbiodiniaceae</taxon>
        <taxon>Durusdinium</taxon>
    </lineage>
</organism>
<gene>
    <name evidence="4" type="ORF">CCMP2556_LOCUS39820</name>
</gene>
<dbReference type="PANTHER" id="PTHR19444:SF13">
    <property type="entry name" value="PROTEIN UNC-93 HOMOLOG A"/>
    <property type="match status" value="1"/>
</dbReference>
<sequence>MAAEEDSTSTEGQIMQEALRPSPQESKLCRREFAIMSWTLAVNHATVTTPILYASSVLTNANGQAGNAMLYGATLVCSLFFATLIFGVLGSKQGLSLSMGLYCVYVFLFATAASMCDVKDAKGSCIQGSPYQLLVNLGGAFVGGIGAGVLWTCQGAFFSAICARIAEAEDRETPNVTAELAGTFALIFLAMEAVIRASATLLTKYAHFQYPVVFYIFSGLTIVSTLTFQVLATDMTTAAPRGSLCAKALSAIRLWKDPKTFVLQCTNLTCGFAAAWLGGYIGRFILSKALSSEFIGFAGAMLSALASGLSLALGIVARKIGKGPVVALGSLAFLLLGVLSKFVGHPETWGWGVLVFYVLMGIGRAVYESTNKAIFADFFPGEASAGAFANVFVFGTAASTAAFTLGATSKDMVELQLLMVFAVLTVPGYLLASFIKRCQEASSQSDCADSSSSP</sequence>
<dbReference type="InterPro" id="IPR036259">
    <property type="entry name" value="MFS_trans_sf"/>
</dbReference>
<feature type="transmembrane region" description="Helical" evidence="3">
    <location>
        <begin position="184"/>
        <end position="206"/>
    </location>
</feature>
<reference evidence="4 5" key="1">
    <citation type="submission" date="2024-02" db="EMBL/GenBank/DDBJ databases">
        <authorList>
            <person name="Chen Y."/>
            <person name="Shah S."/>
            <person name="Dougan E. K."/>
            <person name="Thang M."/>
            <person name="Chan C."/>
        </authorList>
    </citation>
    <scope>NUCLEOTIDE SEQUENCE [LARGE SCALE GENOMIC DNA]</scope>
</reference>
<feature type="transmembrane region" description="Helical" evidence="3">
    <location>
        <begin position="294"/>
        <end position="317"/>
    </location>
</feature>
<dbReference type="Gene3D" id="1.20.1250.20">
    <property type="entry name" value="MFS general substrate transporter like domains"/>
    <property type="match status" value="1"/>
</dbReference>
<keyword evidence="5" id="KW-1185">Reference proteome</keyword>
<dbReference type="Proteomes" id="UP001642484">
    <property type="component" value="Unassembled WGS sequence"/>
</dbReference>
<accession>A0ABP0Q2F7</accession>
<feature type="transmembrane region" description="Helical" evidence="3">
    <location>
        <begin position="68"/>
        <end position="88"/>
    </location>
</feature>
<proteinExistence type="inferred from homology"/>
<feature type="transmembrane region" description="Helical" evidence="3">
    <location>
        <begin position="261"/>
        <end position="282"/>
    </location>
</feature>
<feature type="transmembrane region" description="Helical" evidence="3">
    <location>
        <begin position="133"/>
        <end position="163"/>
    </location>
</feature>
<evidence type="ECO:0000256" key="2">
    <source>
        <dbReference type="SAM" id="MobiDB-lite"/>
    </source>
</evidence>
<evidence type="ECO:0000313" key="5">
    <source>
        <dbReference type="Proteomes" id="UP001642484"/>
    </source>
</evidence>
<comment type="caution">
    <text evidence="4">The sequence shown here is derived from an EMBL/GenBank/DDBJ whole genome shotgun (WGS) entry which is preliminary data.</text>
</comment>
<comment type="similarity">
    <text evidence="1">Belongs to the unc-93 family.</text>
</comment>
<keyword evidence="3" id="KW-1133">Transmembrane helix</keyword>
<feature type="transmembrane region" description="Helical" evidence="3">
    <location>
        <begin position="95"/>
        <end position="113"/>
    </location>
</feature>
<feature type="transmembrane region" description="Helical" evidence="3">
    <location>
        <begin position="324"/>
        <end position="343"/>
    </location>
</feature>
<feature type="transmembrane region" description="Helical" evidence="3">
    <location>
        <begin position="212"/>
        <end position="232"/>
    </location>
</feature>
<evidence type="ECO:0000256" key="1">
    <source>
        <dbReference type="ARBA" id="ARBA00009172"/>
    </source>
</evidence>
<keyword evidence="3" id="KW-0812">Transmembrane</keyword>
<dbReference type="InterPro" id="IPR051951">
    <property type="entry name" value="UNC-93_regulatory"/>
</dbReference>
<feature type="transmembrane region" description="Helical" evidence="3">
    <location>
        <begin position="387"/>
        <end position="409"/>
    </location>
</feature>
<dbReference type="SUPFAM" id="SSF103473">
    <property type="entry name" value="MFS general substrate transporter"/>
    <property type="match status" value="1"/>
</dbReference>
<name>A0ABP0Q2F7_9DINO</name>
<feature type="transmembrane region" description="Helical" evidence="3">
    <location>
        <begin position="349"/>
        <end position="367"/>
    </location>
</feature>
<feature type="transmembrane region" description="Helical" evidence="3">
    <location>
        <begin position="33"/>
        <end position="56"/>
    </location>
</feature>
<keyword evidence="3" id="KW-0472">Membrane</keyword>
<evidence type="ECO:0000256" key="3">
    <source>
        <dbReference type="SAM" id="Phobius"/>
    </source>
</evidence>